<comment type="caution">
    <text evidence="1">The sequence shown here is derived from an EMBL/GenBank/DDBJ whole genome shotgun (WGS) entry which is preliminary data.</text>
</comment>
<dbReference type="EMBL" id="LHXW01000019">
    <property type="protein sequence ID" value="KXA99918.1"/>
    <property type="molecule type" value="Genomic_DNA"/>
</dbReference>
<evidence type="ECO:0000313" key="1">
    <source>
        <dbReference type="EMBL" id="KXA99918.1"/>
    </source>
</evidence>
<dbReference type="Proteomes" id="UP000070520">
    <property type="component" value="Unassembled WGS sequence"/>
</dbReference>
<proteinExistence type="predicted"/>
<name>A0A133V0E5_9EURY</name>
<organism evidence="1 2">
    <name type="scientific">candidate division MSBL1 archaeon SCGC-AAA261C02</name>
    <dbReference type="NCBI Taxonomy" id="1698272"/>
    <lineage>
        <taxon>Archaea</taxon>
        <taxon>Methanobacteriati</taxon>
        <taxon>Methanobacteriota</taxon>
        <taxon>candidate division MSBL1</taxon>
    </lineage>
</organism>
<reference evidence="1 2" key="1">
    <citation type="journal article" date="2016" name="Sci. Rep.">
        <title>Metabolic traits of an uncultured archaeal lineage -MSBL1- from brine pools of the Red Sea.</title>
        <authorList>
            <person name="Mwirichia R."/>
            <person name="Alam I."/>
            <person name="Rashid M."/>
            <person name="Vinu M."/>
            <person name="Ba-Alawi W."/>
            <person name="Anthony Kamau A."/>
            <person name="Kamanda Ngugi D."/>
            <person name="Goker M."/>
            <person name="Klenk H.P."/>
            <person name="Bajic V."/>
            <person name="Stingl U."/>
        </authorList>
    </citation>
    <scope>NUCLEOTIDE SEQUENCE [LARGE SCALE GENOMIC DNA]</scope>
    <source>
        <strain evidence="1">SCGC-AAA261C02</strain>
    </source>
</reference>
<evidence type="ECO:0000313" key="2">
    <source>
        <dbReference type="Proteomes" id="UP000070520"/>
    </source>
</evidence>
<sequence length="107" mass="12763">MDEEALRKILESGYDLTWTDTEGVKIKPSESSDKEPKIDEETEIEPWHLAEKYHQERKEKSPEEAWKHITDEIKSEPTRYFHQWSVGSTDRGDFIIKKVREELDERS</sequence>
<protein>
    <submittedName>
        <fullName evidence="1">Uncharacterized protein</fullName>
    </submittedName>
</protein>
<dbReference type="AlphaFoldDB" id="A0A133V0E5"/>
<accession>A0A133V0E5</accession>
<gene>
    <name evidence="1" type="ORF">AKJ42_02165</name>
</gene>
<keyword evidence="2" id="KW-1185">Reference proteome</keyword>